<dbReference type="Proteomes" id="UP001605036">
    <property type="component" value="Unassembled WGS sequence"/>
</dbReference>
<sequence length="130" mass="14581">MDNLSGRRNKPALNPNSEFCLMEPDLGNSHEHARTGSQEQLVEFQIPYPKRSLALSVEFVGSGNVFLVIPRRRGGQLEERRSHGAGSAKSKFSKLALNLNSEFASWSQTLGTHMSKPGPDIRNSLWNFKW</sequence>
<evidence type="ECO:0000313" key="1">
    <source>
        <dbReference type="EMBL" id="KAL2645521.1"/>
    </source>
</evidence>
<evidence type="ECO:0000313" key="2">
    <source>
        <dbReference type="Proteomes" id="UP001605036"/>
    </source>
</evidence>
<reference evidence="1 2" key="1">
    <citation type="submission" date="2024-09" db="EMBL/GenBank/DDBJ databases">
        <title>Chromosome-scale assembly of Riccia fluitans.</title>
        <authorList>
            <person name="Paukszto L."/>
            <person name="Sawicki J."/>
            <person name="Karawczyk K."/>
            <person name="Piernik-Szablinska J."/>
            <person name="Szczecinska M."/>
            <person name="Mazdziarz M."/>
        </authorList>
    </citation>
    <scope>NUCLEOTIDE SEQUENCE [LARGE SCALE GENOMIC DNA]</scope>
    <source>
        <strain evidence="1">Rf_01</strain>
        <tissue evidence="1">Aerial parts of the thallus</tissue>
    </source>
</reference>
<proteinExistence type="predicted"/>
<name>A0ABD1ZCN4_9MARC</name>
<dbReference type="EMBL" id="JBHFFA010000002">
    <property type="protein sequence ID" value="KAL2645521.1"/>
    <property type="molecule type" value="Genomic_DNA"/>
</dbReference>
<dbReference type="AlphaFoldDB" id="A0ABD1ZCN4"/>
<accession>A0ABD1ZCN4</accession>
<keyword evidence="2" id="KW-1185">Reference proteome</keyword>
<organism evidence="1 2">
    <name type="scientific">Riccia fluitans</name>
    <dbReference type="NCBI Taxonomy" id="41844"/>
    <lineage>
        <taxon>Eukaryota</taxon>
        <taxon>Viridiplantae</taxon>
        <taxon>Streptophyta</taxon>
        <taxon>Embryophyta</taxon>
        <taxon>Marchantiophyta</taxon>
        <taxon>Marchantiopsida</taxon>
        <taxon>Marchantiidae</taxon>
        <taxon>Marchantiales</taxon>
        <taxon>Ricciaceae</taxon>
        <taxon>Riccia</taxon>
    </lineage>
</organism>
<gene>
    <name evidence="1" type="ORF">R1flu_013108</name>
</gene>
<comment type="caution">
    <text evidence="1">The sequence shown here is derived from an EMBL/GenBank/DDBJ whole genome shotgun (WGS) entry which is preliminary data.</text>
</comment>
<protein>
    <submittedName>
        <fullName evidence="1">Uncharacterized protein</fullName>
    </submittedName>
</protein>